<evidence type="ECO:0000256" key="1">
    <source>
        <dbReference type="SAM" id="Phobius"/>
    </source>
</evidence>
<keyword evidence="1" id="KW-1133">Transmembrane helix</keyword>
<dbReference type="STRING" id="121290.APY04_2278"/>
<keyword evidence="1" id="KW-0812">Transmembrane</keyword>
<feature type="transmembrane region" description="Helical" evidence="1">
    <location>
        <begin position="85"/>
        <end position="105"/>
    </location>
</feature>
<protein>
    <submittedName>
        <fullName evidence="2">Uncharacterized protein</fullName>
    </submittedName>
</protein>
<gene>
    <name evidence="2" type="ORF">APY04_2278</name>
</gene>
<dbReference type="AlphaFoldDB" id="A0A109BDQ9"/>
<proteinExistence type="predicted"/>
<sequence length="130" mass="14238">MLFAAALAACKEAIMFDELTQYLAAHPGVLTAIGITAVLAVVGLWYVISHHLEAVLITLLTAAGIGSGLLVLYRGYQADMRDLMLIGLFLIVVFPIIFTQAIKLMEAMSPEQRSRRSPGPRAYFNKRKTT</sequence>
<keyword evidence="1" id="KW-0472">Membrane</keyword>
<accession>A0A109BDQ9</accession>
<organism evidence="2 3">
    <name type="scientific">Hyphomicrobium sulfonivorans</name>
    <dbReference type="NCBI Taxonomy" id="121290"/>
    <lineage>
        <taxon>Bacteria</taxon>
        <taxon>Pseudomonadati</taxon>
        <taxon>Pseudomonadota</taxon>
        <taxon>Alphaproteobacteria</taxon>
        <taxon>Hyphomicrobiales</taxon>
        <taxon>Hyphomicrobiaceae</taxon>
        <taxon>Hyphomicrobium</taxon>
    </lineage>
</organism>
<feature type="transmembrane region" description="Helical" evidence="1">
    <location>
        <begin position="54"/>
        <end position="73"/>
    </location>
</feature>
<evidence type="ECO:0000313" key="2">
    <source>
        <dbReference type="EMBL" id="KWT66871.1"/>
    </source>
</evidence>
<keyword evidence="3" id="KW-1185">Reference proteome</keyword>
<dbReference type="EMBL" id="LMTR01000071">
    <property type="protein sequence ID" value="KWT66871.1"/>
    <property type="molecule type" value="Genomic_DNA"/>
</dbReference>
<comment type="caution">
    <text evidence="2">The sequence shown here is derived from an EMBL/GenBank/DDBJ whole genome shotgun (WGS) entry which is preliminary data.</text>
</comment>
<reference evidence="2 3" key="1">
    <citation type="submission" date="2015-10" db="EMBL/GenBank/DDBJ databases">
        <title>Transcriptomic analysis of a linuron degrading triple-species bacterial consortium.</title>
        <authorList>
            <person name="Albers P."/>
        </authorList>
    </citation>
    <scope>NUCLEOTIDE SEQUENCE [LARGE SCALE GENOMIC DNA]</scope>
    <source>
        <strain evidence="2 3">WDL6</strain>
    </source>
</reference>
<dbReference type="Proteomes" id="UP000059074">
    <property type="component" value="Unassembled WGS sequence"/>
</dbReference>
<evidence type="ECO:0000313" key="3">
    <source>
        <dbReference type="Proteomes" id="UP000059074"/>
    </source>
</evidence>
<name>A0A109BDQ9_HYPSL</name>
<feature type="transmembrane region" description="Helical" evidence="1">
    <location>
        <begin position="25"/>
        <end position="47"/>
    </location>
</feature>
<dbReference type="PATRIC" id="fig|121290.4.peg.2474"/>